<dbReference type="OrthoDB" id="9779408at2"/>
<dbReference type="InterPro" id="IPR008183">
    <property type="entry name" value="Aldose_1/G6P_1-epimerase"/>
</dbReference>
<dbReference type="PANTHER" id="PTHR10091">
    <property type="entry name" value="ALDOSE-1-EPIMERASE"/>
    <property type="match status" value="1"/>
</dbReference>
<dbReference type="InterPro" id="IPR014718">
    <property type="entry name" value="GH-type_carb-bd"/>
</dbReference>
<protein>
    <submittedName>
        <fullName evidence="4">Uncharacterized protein</fullName>
    </submittedName>
</protein>
<gene>
    <name evidence="4" type="ORF">IV50_GL000111</name>
</gene>
<comment type="caution">
    <text evidence="4">The sequence shown here is derived from an EMBL/GenBank/DDBJ whole genome shotgun (WGS) entry which is preliminary data.</text>
</comment>
<accession>A0A0R2H1M4</accession>
<organism evidence="4 5">
    <name type="scientific">Weissella viridescens</name>
    <name type="common">Lactobacillus viridescens</name>
    <dbReference type="NCBI Taxonomy" id="1629"/>
    <lineage>
        <taxon>Bacteria</taxon>
        <taxon>Bacillati</taxon>
        <taxon>Bacillota</taxon>
        <taxon>Bacilli</taxon>
        <taxon>Lactobacillales</taxon>
        <taxon>Lactobacillaceae</taxon>
        <taxon>Weissella</taxon>
    </lineage>
</organism>
<proteinExistence type="inferred from homology"/>
<evidence type="ECO:0000256" key="2">
    <source>
        <dbReference type="ARBA" id="ARBA00023235"/>
    </source>
</evidence>
<keyword evidence="2" id="KW-0413">Isomerase</keyword>
<dbReference type="Proteomes" id="UP000051992">
    <property type="component" value="Unassembled WGS sequence"/>
</dbReference>
<keyword evidence="5" id="KW-1185">Reference proteome</keyword>
<dbReference type="CDD" id="cd09019">
    <property type="entry name" value="galactose_mutarotase_like"/>
    <property type="match status" value="1"/>
</dbReference>
<dbReference type="SUPFAM" id="SSF74650">
    <property type="entry name" value="Galactose mutarotase-like"/>
    <property type="match status" value="1"/>
</dbReference>
<comment type="similarity">
    <text evidence="1">Belongs to the aldose epimerase family.</text>
</comment>
<dbReference type="PATRIC" id="fig|1629.5.peg.114"/>
<evidence type="ECO:0000313" key="5">
    <source>
        <dbReference type="Proteomes" id="UP000051992"/>
    </source>
</evidence>
<dbReference type="EMBL" id="JQBM01000001">
    <property type="protein sequence ID" value="KRN46848.1"/>
    <property type="molecule type" value="Genomic_DNA"/>
</dbReference>
<sequence>MITKTHFGEVSGKPVEKYTIENQNQTRLSVLTYAEIVQEFSVIDNNERVNLVLSSDRIEGFSENTYNINRVIGRAAGRITKGTWTQDGVTHHVPTNDGENTLHSGPEGVGNQFFVVKSVDEDKNQLQLTYTALESVDGFPGDLDITVTYTLTENDTVDVTFTGHQTKQAGVFNPTVHMYFNLANPGITDLIDHDLFINSDQHLAVNAEKCPTGELVDNAGTPFDLKRHHDLGEILPELKKTTVEQGFDDVFKVPANQDAVAAKVTDRVSGRHVAIHSDRNGVVAFTESQIGNDVKYLNLGESKPWMAVALEAQTLPDSENHPELGDVSIAADETQEYHIQYVYGK</sequence>
<keyword evidence="3" id="KW-0119">Carbohydrate metabolism</keyword>
<dbReference type="GO" id="GO:0030246">
    <property type="term" value="F:carbohydrate binding"/>
    <property type="evidence" value="ECO:0007669"/>
    <property type="project" value="InterPro"/>
</dbReference>
<dbReference type="Pfam" id="PF01263">
    <property type="entry name" value="Aldose_epim"/>
    <property type="match status" value="1"/>
</dbReference>
<dbReference type="Gene3D" id="2.70.98.10">
    <property type="match status" value="1"/>
</dbReference>
<reference evidence="4 5" key="1">
    <citation type="journal article" date="2015" name="Genome Announc.">
        <title>Expanding the biotechnology potential of lactobacilli through comparative genomics of 213 strains and associated genera.</title>
        <authorList>
            <person name="Sun Z."/>
            <person name="Harris H.M."/>
            <person name="McCann A."/>
            <person name="Guo C."/>
            <person name="Argimon S."/>
            <person name="Zhang W."/>
            <person name="Yang X."/>
            <person name="Jeffery I.B."/>
            <person name="Cooney J.C."/>
            <person name="Kagawa T.F."/>
            <person name="Liu W."/>
            <person name="Song Y."/>
            <person name="Salvetti E."/>
            <person name="Wrobel A."/>
            <person name="Rasinkangas P."/>
            <person name="Parkhill J."/>
            <person name="Rea M.C."/>
            <person name="O'Sullivan O."/>
            <person name="Ritari J."/>
            <person name="Douillard F.P."/>
            <person name="Paul Ross R."/>
            <person name="Yang R."/>
            <person name="Briner A.E."/>
            <person name="Felis G.E."/>
            <person name="de Vos W.M."/>
            <person name="Barrangou R."/>
            <person name="Klaenhammer T.R."/>
            <person name="Caufield P.W."/>
            <person name="Cui Y."/>
            <person name="Zhang H."/>
            <person name="O'Toole P.W."/>
        </authorList>
    </citation>
    <scope>NUCLEOTIDE SEQUENCE [LARGE SCALE GENOMIC DNA]</scope>
    <source>
        <strain evidence="4 5">DSM 20410</strain>
    </source>
</reference>
<dbReference type="AlphaFoldDB" id="A0A0R2H1M4"/>
<dbReference type="GO" id="GO:0004034">
    <property type="term" value="F:aldose 1-epimerase activity"/>
    <property type="evidence" value="ECO:0007669"/>
    <property type="project" value="TreeGrafter"/>
</dbReference>
<evidence type="ECO:0000313" key="4">
    <source>
        <dbReference type="EMBL" id="KRN46848.1"/>
    </source>
</evidence>
<dbReference type="PANTHER" id="PTHR10091:SF0">
    <property type="entry name" value="GALACTOSE MUTAROTASE"/>
    <property type="match status" value="1"/>
</dbReference>
<dbReference type="InterPro" id="IPR011013">
    <property type="entry name" value="Gal_mutarotase_sf_dom"/>
</dbReference>
<evidence type="ECO:0000256" key="3">
    <source>
        <dbReference type="ARBA" id="ARBA00023277"/>
    </source>
</evidence>
<evidence type="ECO:0000256" key="1">
    <source>
        <dbReference type="ARBA" id="ARBA00006206"/>
    </source>
</evidence>
<dbReference type="RefSeq" id="WP_057743539.1">
    <property type="nucleotide sequence ID" value="NZ_BJLU01000001.1"/>
</dbReference>
<name>A0A0R2H1M4_WEIVI</name>
<dbReference type="InterPro" id="IPR047215">
    <property type="entry name" value="Galactose_mutarotase-like"/>
</dbReference>
<dbReference type="GO" id="GO:0005737">
    <property type="term" value="C:cytoplasm"/>
    <property type="evidence" value="ECO:0007669"/>
    <property type="project" value="TreeGrafter"/>
</dbReference>
<dbReference type="GO" id="GO:0006006">
    <property type="term" value="P:glucose metabolic process"/>
    <property type="evidence" value="ECO:0007669"/>
    <property type="project" value="TreeGrafter"/>
</dbReference>
<dbReference type="GO" id="GO:0033499">
    <property type="term" value="P:galactose catabolic process via UDP-galactose, Leloir pathway"/>
    <property type="evidence" value="ECO:0007669"/>
    <property type="project" value="TreeGrafter"/>
</dbReference>